<dbReference type="AlphaFoldDB" id="A0A1G2QV18"/>
<name>A0A1G2QV18_9BACT</name>
<feature type="transmembrane region" description="Helical" evidence="1">
    <location>
        <begin position="85"/>
        <end position="107"/>
    </location>
</feature>
<dbReference type="EMBL" id="MHTS01000016">
    <property type="protein sequence ID" value="OHA64440.1"/>
    <property type="molecule type" value="Genomic_DNA"/>
</dbReference>
<organism evidence="2 3">
    <name type="scientific">Candidatus Wildermuthbacteria bacterium RIFCSPHIGHO2_01_FULL_48_27b</name>
    <dbReference type="NCBI Taxonomy" id="1802447"/>
    <lineage>
        <taxon>Bacteria</taxon>
        <taxon>Candidatus Wildermuthiibacteriota</taxon>
    </lineage>
</organism>
<dbReference type="Proteomes" id="UP000178170">
    <property type="component" value="Unassembled WGS sequence"/>
</dbReference>
<evidence type="ECO:0000256" key="1">
    <source>
        <dbReference type="SAM" id="Phobius"/>
    </source>
</evidence>
<accession>A0A1G2QV18</accession>
<comment type="caution">
    <text evidence="2">The sequence shown here is derived from an EMBL/GenBank/DDBJ whole genome shotgun (WGS) entry which is preliminary data.</text>
</comment>
<feature type="transmembrane region" description="Helical" evidence="1">
    <location>
        <begin position="6"/>
        <end position="27"/>
    </location>
</feature>
<feature type="transmembrane region" description="Helical" evidence="1">
    <location>
        <begin position="113"/>
        <end position="132"/>
    </location>
</feature>
<reference evidence="2 3" key="1">
    <citation type="journal article" date="2016" name="Nat. Commun.">
        <title>Thousands of microbial genomes shed light on interconnected biogeochemical processes in an aquifer system.</title>
        <authorList>
            <person name="Anantharaman K."/>
            <person name="Brown C.T."/>
            <person name="Hug L.A."/>
            <person name="Sharon I."/>
            <person name="Castelle C.J."/>
            <person name="Probst A.J."/>
            <person name="Thomas B.C."/>
            <person name="Singh A."/>
            <person name="Wilkins M.J."/>
            <person name="Karaoz U."/>
            <person name="Brodie E.L."/>
            <person name="Williams K.H."/>
            <person name="Hubbard S.S."/>
            <person name="Banfield J.F."/>
        </authorList>
    </citation>
    <scope>NUCLEOTIDE SEQUENCE [LARGE SCALE GENOMIC DNA]</scope>
</reference>
<feature type="transmembrane region" description="Helical" evidence="1">
    <location>
        <begin position="160"/>
        <end position="182"/>
    </location>
</feature>
<keyword evidence="1" id="KW-1133">Transmembrane helix</keyword>
<sequence>MGILGILAYLSVWSTHQIVGTVIARGLPRERSTFVMYATAAILGVSLALATGSAVLNAGFLLVSFVGGYQAWVGYAELFALRYSLTLTSVVLPLRFVLSAALAAVFLGEAELYRDPFMMLGVILLFVATILFRKGEKTPDGNVSLAPATQMCDRGTFGQWLLAISVMVVLAGTAGFAMKYFASELEVPRLAFPSYWYSGAVIGIAPVLLLNRAKNFVRVSRRDFLVPLRGATAIGQITLEFVVYQLLPLAVAAPSLAFGTTVLPVGIGLIGFGERKEVSRLQLAALAVGFTGALLLVVART</sequence>
<feature type="transmembrane region" description="Helical" evidence="1">
    <location>
        <begin position="224"/>
        <end position="244"/>
    </location>
</feature>
<feature type="transmembrane region" description="Helical" evidence="1">
    <location>
        <begin position="250"/>
        <end position="272"/>
    </location>
</feature>
<feature type="transmembrane region" description="Helical" evidence="1">
    <location>
        <begin position="194"/>
        <end position="212"/>
    </location>
</feature>
<evidence type="ECO:0008006" key="4">
    <source>
        <dbReference type="Google" id="ProtNLM"/>
    </source>
</evidence>
<feature type="transmembrane region" description="Helical" evidence="1">
    <location>
        <begin position="58"/>
        <end position="78"/>
    </location>
</feature>
<protein>
    <recommendedName>
        <fullName evidence="4">EamA domain-containing protein</fullName>
    </recommendedName>
</protein>
<evidence type="ECO:0000313" key="3">
    <source>
        <dbReference type="Proteomes" id="UP000178170"/>
    </source>
</evidence>
<feature type="transmembrane region" description="Helical" evidence="1">
    <location>
        <begin position="34"/>
        <end position="52"/>
    </location>
</feature>
<keyword evidence="1" id="KW-0812">Transmembrane</keyword>
<keyword evidence="1" id="KW-0472">Membrane</keyword>
<gene>
    <name evidence="2" type="ORF">A2843_02025</name>
</gene>
<feature type="transmembrane region" description="Helical" evidence="1">
    <location>
        <begin position="281"/>
        <end position="299"/>
    </location>
</feature>
<proteinExistence type="predicted"/>
<evidence type="ECO:0000313" key="2">
    <source>
        <dbReference type="EMBL" id="OHA64440.1"/>
    </source>
</evidence>